<dbReference type="InterPro" id="IPR023393">
    <property type="entry name" value="START-like_dom_sf"/>
</dbReference>
<accession>A0A2P4Y8V0</accession>
<gene>
    <name evidence="1" type="ORF">PHPALM_8838</name>
</gene>
<evidence type="ECO:0000313" key="2">
    <source>
        <dbReference type="Proteomes" id="UP000237271"/>
    </source>
</evidence>
<dbReference type="OrthoDB" id="91122at2759"/>
<protein>
    <recommendedName>
        <fullName evidence="3">FYVE-type domain-containing protein</fullName>
    </recommendedName>
</protein>
<dbReference type="PANTHER" id="PTHR13510:SF44">
    <property type="entry name" value="RABENOSYN-5"/>
    <property type="match status" value="1"/>
</dbReference>
<reference evidence="1 2" key="1">
    <citation type="journal article" date="2017" name="Genome Biol. Evol.">
        <title>Phytophthora megakarya and P. palmivora, closely related causal agents of cacao black pod rot, underwent increases in genome sizes and gene numbers by different mechanisms.</title>
        <authorList>
            <person name="Ali S.S."/>
            <person name="Shao J."/>
            <person name="Lary D.J."/>
            <person name="Kronmiller B."/>
            <person name="Shen D."/>
            <person name="Strem M.D."/>
            <person name="Amoako-Attah I."/>
            <person name="Akrofi A.Y."/>
            <person name="Begoude B.A."/>
            <person name="Ten Hoopen G.M."/>
            <person name="Coulibaly K."/>
            <person name="Kebe B.I."/>
            <person name="Melnick R.L."/>
            <person name="Guiltinan M.J."/>
            <person name="Tyler B.M."/>
            <person name="Meinhardt L.W."/>
            <person name="Bailey B.A."/>
        </authorList>
    </citation>
    <scope>NUCLEOTIDE SEQUENCE [LARGE SCALE GENOMIC DNA]</scope>
    <source>
        <strain evidence="2">sbr112.9</strain>
    </source>
</reference>
<evidence type="ECO:0008006" key="3">
    <source>
        <dbReference type="Google" id="ProtNLM"/>
    </source>
</evidence>
<dbReference type="AlphaFoldDB" id="A0A2P4Y8V0"/>
<dbReference type="InterPro" id="IPR052727">
    <property type="entry name" value="Rab4/Rab5_effector"/>
</dbReference>
<name>A0A2P4Y8V0_9STRA</name>
<comment type="caution">
    <text evidence="1">The sequence shown here is derived from an EMBL/GenBank/DDBJ whole genome shotgun (WGS) entry which is preliminary data.</text>
</comment>
<sequence length="660" mass="73642">MGKDRFVVNPFDELALSDADKVGLMDFGYNFIDQNIEKYEAFITDGGPKVDQKKWKLIKTKDDTHVYLERDPVIRTSREGATIDHPEFLMTGITWGTVDDCMFGAVNPTLESMRIKASYVEDMSGGAVLASLDAPTIEEPFKSMTVKWMELDLPFTSTSLIKNRDYVYLECTKMVRLSNGELVGVMIFHSVHFPQTKKLPGRIRANITVCCIFRQVGPDSVEVYGSGVVDPGGDMIKALVMPSIAAGYLTTLKYAHCSEMKKMTWMLAKRYAMAKELGTPTRPSERFIPSPFGELVLSDADKVALKDFAYNFFDQQVGKYEDFIADGTPKVNERDWKYMKSKEGTRVYVERNPVVRESQMGSKTTDYPALLMTGTTWGTVDDCMFGAVATTTEAMRVKASYVKDMSGGSVLAVLEEPTAEEPFRSLTIRWIELDLPFASTPLIKNRDYVYVEYMNMVRLSNGERIGCQIYHSVDFPQTGEIPGRVRANMTVCGIFRQIGPDLVEAYGSGIVDPAGDMIKTLVVPSMATGYLTILKYAHCSEMKKITWLLRKRHATFKESGRPNRPPVCVTCTAPISKVKGHTCKLCSGYLCRSCRVQRKVAIVGLAGFLDQHKVTFCGRCLQQVREMSPLEIAKEYAAGVAKQTISYASIDSSVSSSMSD</sequence>
<organism evidence="1 2">
    <name type="scientific">Phytophthora palmivora</name>
    <dbReference type="NCBI Taxonomy" id="4796"/>
    <lineage>
        <taxon>Eukaryota</taxon>
        <taxon>Sar</taxon>
        <taxon>Stramenopiles</taxon>
        <taxon>Oomycota</taxon>
        <taxon>Peronosporomycetes</taxon>
        <taxon>Peronosporales</taxon>
        <taxon>Peronosporaceae</taxon>
        <taxon>Phytophthora</taxon>
    </lineage>
</organism>
<dbReference type="CDD" id="cd00065">
    <property type="entry name" value="FYVE_like_SF"/>
    <property type="match status" value="1"/>
</dbReference>
<proteinExistence type="predicted"/>
<dbReference type="EMBL" id="NCKW01004907">
    <property type="protein sequence ID" value="POM74234.1"/>
    <property type="molecule type" value="Genomic_DNA"/>
</dbReference>
<dbReference type="Proteomes" id="UP000237271">
    <property type="component" value="Unassembled WGS sequence"/>
</dbReference>
<keyword evidence="2" id="KW-1185">Reference proteome</keyword>
<evidence type="ECO:0000313" key="1">
    <source>
        <dbReference type="EMBL" id="POM74234.1"/>
    </source>
</evidence>
<dbReference type="PANTHER" id="PTHR13510">
    <property type="entry name" value="FYVE-FINGER-CONTAINING RAB5 EFFECTOR PROTEIN RABENOSYN-5-RELATED"/>
    <property type="match status" value="1"/>
</dbReference>
<dbReference type="Gene3D" id="3.30.530.20">
    <property type="match status" value="2"/>
</dbReference>
<dbReference type="SUPFAM" id="SSF55961">
    <property type="entry name" value="Bet v1-like"/>
    <property type="match status" value="2"/>
</dbReference>